<reference evidence="10" key="1">
    <citation type="submission" date="2016-10" db="EMBL/GenBank/DDBJ databases">
        <authorList>
            <person name="Varghese N."/>
            <person name="Submissions S."/>
        </authorList>
    </citation>
    <scope>NUCLEOTIDE SEQUENCE [LARGE SCALE GENOMIC DNA]</scope>
    <source>
        <strain evidence="10">S9</strain>
    </source>
</reference>
<evidence type="ECO:0000256" key="3">
    <source>
        <dbReference type="ARBA" id="ARBA00022475"/>
    </source>
</evidence>
<dbReference type="Pfam" id="PF04239">
    <property type="entry name" value="DUF421"/>
    <property type="match status" value="1"/>
</dbReference>
<dbReference type="InterPro" id="IPR007353">
    <property type="entry name" value="DUF421"/>
</dbReference>
<protein>
    <submittedName>
        <fullName evidence="9">Uncharacterized membrane protein YcaP, DUF421 family</fullName>
    </submittedName>
</protein>
<sequence>MREREMELYIIVIRTLVIYVVILVVFRLMGKREIGQLSIVDFVISLMIAELAVMTIENIRVPVTHQLVPMFLLMMIQISLAYVSLKSRGLRKLIDGKPSVIIRQGKIDEKEMSRQRYNFDDLMLQLRQKDIQYMSDVEFAILEPSGELSVIRKDPDQLITGKPSFLPLPLILDGEIQADHLEEIKQDEKWLRQELRELGYYNVKEISFCSLNKDHSLYVDLKDK</sequence>
<evidence type="ECO:0000256" key="6">
    <source>
        <dbReference type="ARBA" id="ARBA00023136"/>
    </source>
</evidence>
<proteinExistence type="inferred from homology"/>
<feature type="transmembrane region" description="Helical" evidence="7">
    <location>
        <begin position="68"/>
        <end position="85"/>
    </location>
</feature>
<evidence type="ECO:0000256" key="7">
    <source>
        <dbReference type="SAM" id="Phobius"/>
    </source>
</evidence>
<dbReference type="PANTHER" id="PTHR34582:SF6">
    <property type="entry name" value="UPF0702 TRANSMEMBRANE PROTEIN YCAP"/>
    <property type="match status" value="1"/>
</dbReference>
<keyword evidence="3" id="KW-1003">Cell membrane</keyword>
<evidence type="ECO:0000313" key="9">
    <source>
        <dbReference type="EMBL" id="SER73099.1"/>
    </source>
</evidence>
<evidence type="ECO:0000259" key="8">
    <source>
        <dbReference type="Pfam" id="PF04239"/>
    </source>
</evidence>
<feature type="transmembrane region" description="Helical" evidence="7">
    <location>
        <begin position="6"/>
        <end position="26"/>
    </location>
</feature>
<dbReference type="Proteomes" id="UP000198571">
    <property type="component" value="Unassembled WGS sequence"/>
</dbReference>
<evidence type="ECO:0000256" key="2">
    <source>
        <dbReference type="ARBA" id="ARBA00006448"/>
    </source>
</evidence>
<name>A0A1H9RMH9_9BACI</name>
<evidence type="ECO:0000256" key="4">
    <source>
        <dbReference type="ARBA" id="ARBA00022692"/>
    </source>
</evidence>
<evidence type="ECO:0000313" key="10">
    <source>
        <dbReference type="Proteomes" id="UP000198571"/>
    </source>
</evidence>
<dbReference type="Gene3D" id="3.30.240.20">
    <property type="entry name" value="bsu07140 like domains"/>
    <property type="match status" value="2"/>
</dbReference>
<dbReference type="GO" id="GO:0005886">
    <property type="term" value="C:plasma membrane"/>
    <property type="evidence" value="ECO:0007669"/>
    <property type="project" value="UniProtKB-SubCell"/>
</dbReference>
<dbReference type="PANTHER" id="PTHR34582">
    <property type="entry name" value="UPF0702 TRANSMEMBRANE PROTEIN YCAP"/>
    <property type="match status" value="1"/>
</dbReference>
<dbReference type="EMBL" id="FOGT01000003">
    <property type="protein sequence ID" value="SER73099.1"/>
    <property type="molecule type" value="Genomic_DNA"/>
</dbReference>
<keyword evidence="5 7" id="KW-1133">Transmembrane helix</keyword>
<keyword evidence="10" id="KW-1185">Reference proteome</keyword>
<feature type="transmembrane region" description="Helical" evidence="7">
    <location>
        <begin position="38"/>
        <end position="56"/>
    </location>
</feature>
<gene>
    <name evidence="9" type="ORF">SAMN05518684_103202</name>
</gene>
<dbReference type="STRING" id="1601833.SAMN05518684_103202"/>
<comment type="subcellular location">
    <subcellularLocation>
        <location evidence="1">Cell membrane</location>
        <topology evidence="1">Multi-pass membrane protein</topology>
    </subcellularLocation>
</comment>
<dbReference type="InterPro" id="IPR023090">
    <property type="entry name" value="UPF0702_alpha/beta_dom_sf"/>
</dbReference>
<feature type="domain" description="YetF C-terminal" evidence="8">
    <location>
        <begin position="86"/>
        <end position="211"/>
    </location>
</feature>
<keyword evidence="4 7" id="KW-0812">Transmembrane</keyword>
<evidence type="ECO:0000256" key="1">
    <source>
        <dbReference type="ARBA" id="ARBA00004651"/>
    </source>
</evidence>
<keyword evidence="6 7" id="KW-0472">Membrane</keyword>
<comment type="similarity">
    <text evidence="2">Belongs to the UPF0702 family.</text>
</comment>
<dbReference type="AlphaFoldDB" id="A0A1H9RMH9"/>
<evidence type="ECO:0000256" key="5">
    <source>
        <dbReference type="ARBA" id="ARBA00022989"/>
    </source>
</evidence>
<organism evidence="9 10">
    <name type="scientific">Salipaludibacillus aurantiacus</name>
    <dbReference type="NCBI Taxonomy" id="1601833"/>
    <lineage>
        <taxon>Bacteria</taxon>
        <taxon>Bacillati</taxon>
        <taxon>Bacillota</taxon>
        <taxon>Bacilli</taxon>
        <taxon>Bacillales</taxon>
        <taxon>Bacillaceae</taxon>
    </lineage>
</organism>
<accession>A0A1H9RMH9</accession>